<accession>A0A1Y2I7W2</accession>
<reference evidence="9 10" key="1">
    <citation type="journal article" date="2015" name="Biotechnol. Biofuels">
        <title>Enhanced degradation of softwood versus hardwood by the white-rot fungus Pycnoporus coccineus.</title>
        <authorList>
            <person name="Couturier M."/>
            <person name="Navarro D."/>
            <person name="Chevret D."/>
            <person name="Henrissat B."/>
            <person name="Piumi F."/>
            <person name="Ruiz-Duenas F.J."/>
            <person name="Martinez A.T."/>
            <person name="Grigoriev I.V."/>
            <person name="Riley R."/>
            <person name="Lipzen A."/>
            <person name="Berrin J.G."/>
            <person name="Master E.R."/>
            <person name="Rosso M.N."/>
        </authorList>
    </citation>
    <scope>NUCLEOTIDE SEQUENCE [LARGE SCALE GENOMIC DNA]</scope>
    <source>
        <strain evidence="9 10">BRFM310</strain>
    </source>
</reference>
<evidence type="ECO:0000256" key="3">
    <source>
        <dbReference type="ARBA" id="ARBA00012180"/>
    </source>
</evidence>
<evidence type="ECO:0000256" key="2">
    <source>
        <dbReference type="ARBA" id="ARBA00005300"/>
    </source>
</evidence>
<organism evidence="9 10">
    <name type="scientific">Trametes coccinea (strain BRFM310)</name>
    <name type="common">Pycnoporus coccineus</name>
    <dbReference type="NCBI Taxonomy" id="1353009"/>
    <lineage>
        <taxon>Eukaryota</taxon>
        <taxon>Fungi</taxon>
        <taxon>Dikarya</taxon>
        <taxon>Basidiomycota</taxon>
        <taxon>Agaricomycotina</taxon>
        <taxon>Agaricomycetes</taxon>
        <taxon>Polyporales</taxon>
        <taxon>Polyporaceae</taxon>
        <taxon>Trametes</taxon>
    </lineage>
</organism>
<feature type="domain" description="RNase H type-1" evidence="8">
    <location>
        <begin position="1"/>
        <end position="107"/>
    </location>
</feature>
<gene>
    <name evidence="9" type="ORF">PYCCODRAFT_1377622</name>
</gene>
<keyword evidence="5" id="KW-0479">Metal-binding</keyword>
<dbReference type="SUPFAM" id="SSF53098">
    <property type="entry name" value="Ribonuclease H-like"/>
    <property type="match status" value="1"/>
</dbReference>
<dbReference type="Gene3D" id="3.30.420.10">
    <property type="entry name" value="Ribonuclease H-like superfamily/Ribonuclease H"/>
    <property type="match status" value="1"/>
</dbReference>
<sequence>MSLAVPGKIQTNQAAELFAIAAAVEAVPPFAPLTILSDSKYAVDGLTLHLPKWEADGWLNTDNADLMQDVVARMRARSATTKLRWVKGHSGVHGNEQADKLAAAAVTRPAPCAQPLPPPPMQFVNTGVEMRSLTQRLAYKLVRKQNHMGYERQATQRQISQIAEAAMMTWNIPKSCASLWTSIRGIDMRREIRDFWWKAQHDALKVGRYWSNIPGYEDREVCSKCNVREDLSHIILTCQEQGQGTIWELTNALLAKRRIHLPQLDLASVLVAPGVSLKGINEAGTSADDRLLRILMTEAVHLIWRIRCERVVDTEADPPHCHTPEVIAKRWRKALNARLAIDQQLTRPVKGRAYLDRTAVLKTWRGLLEDEASLPEDWIFRRRVLVGMPLPPPRGIG</sequence>
<dbReference type="EC" id="3.1.26.4" evidence="3"/>
<dbReference type="GO" id="GO:0046872">
    <property type="term" value="F:metal ion binding"/>
    <property type="evidence" value="ECO:0007669"/>
    <property type="project" value="UniProtKB-KW"/>
</dbReference>
<evidence type="ECO:0000259" key="8">
    <source>
        <dbReference type="PROSITE" id="PS50879"/>
    </source>
</evidence>
<dbReference type="OrthoDB" id="2755380at2759"/>
<comment type="catalytic activity">
    <reaction evidence="1">
        <text>Endonucleolytic cleavage to 5'-phosphomonoester.</text>
        <dbReference type="EC" id="3.1.26.4"/>
    </reaction>
</comment>
<dbReference type="PANTHER" id="PTHR10642:SF26">
    <property type="entry name" value="RIBONUCLEASE H1"/>
    <property type="match status" value="1"/>
</dbReference>
<keyword evidence="7" id="KW-0378">Hydrolase</keyword>
<dbReference type="PANTHER" id="PTHR10642">
    <property type="entry name" value="RIBONUCLEASE H1"/>
    <property type="match status" value="1"/>
</dbReference>
<dbReference type="InterPro" id="IPR050092">
    <property type="entry name" value="RNase_H"/>
</dbReference>
<dbReference type="EMBL" id="KZ084155">
    <property type="protein sequence ID" value="OSC97224.1"/>
    <property type="molecule type" value="Genomic_DNA"/>
</dbReference>
<comment type="similarity">
    <text evidence="2">Belongs to the RNase H family.</text>
</comment>
<dbReference type="InterPro" id="IPR012337">
    <property type="entry name" value="RNaseH-like_sf"/>
</dbReference>
<evidence type="ECO:0000256" key="5">
    <source>
        <dbReference type="ARBA" id="ARBA00022723"/>
    </source>
</evidence>
<evidence type="ECO:0000256" key="6">
    <source>
        <dbReference type="ARBA" id="ARBA00022759"/>
    </source>
</evidence>
<proteinExistence type="inferred from homology"/>
<name>A0A1Y2I7W2_TRAC3</name>
<evidence type="ECO:0000313" key="10">
    <source>
        <dbReference type="Proteomes" id="UP000193067"/>
    </source>
</evidence>
<protein>
    <recommendedName>
        <fullName evidence="3">ribonuclease H</fullName>
        <ecNumber evidence="3">3.1.26.4</ecNumber>
    </recommendedName>
</protein>
<dbReference type="Proteomes" id="UP000193067">
    <property type="component" value="Unassembled WGS sequence"/>
</dbReference>
<dbReference type="STRING" id="1353009.A0A1Y2I7W2"/>
<dbReference type="GO" id="GO:0003676">
    <property type="term" value="F:nucleic acid binding"/>
    <property type="evidence" value="ECO:0007669"/>
    <property type="project" value="InterPro"/>
</dbReference>
<keyword evidence="6" id="KW-0255">Endonuclease</keyword>
<evidence type="ECO:0000256" key="1">
    <source>
        <dbReference type="ARBA" id="ARBA00000077"/>
    </source>
</evidence>
<evidence type="ECO:0000256" key="7">
    <source>
        <dbReference type="ARBA" id="ARBA00022801"/>
    </source>
</evidence>
<dbReference type="GO" id="GO:0043137">
    <property type="term" value="P:DNA replication, removal of RNA primer"/>
    <property type="evidence" value="ECO:0007669"/>
    <property type="project" value="TreeGrafter"/>
</dbReference>
<evidence type="ECO:0000313" key="9">
    <source>
        <dbReference type="EMBL" id="OSC97224.1"/>
    </source>
</evidence>
<dbReference type="AlphaFoldDB" id="A0A1Y2I7W2"/>
<keyword evidence="10" id="KW-1185">Reference proteome</keyword>
<evidence type="ECO:0000256" key="4">
    <source>
        <dbReference type="ARBA" id="ARBA00022722"/>
    </source>
</evidence>
<dbReference type="GO" id="GO:0004523">
    <property type="term" value="F:RNA-DNA hybrid ribonuclease activity"/>
    <property type="evidence" value="ECO:0007669"/>
    <property type="project" value="UniProtKB-EC"/>
</dbReference>
<dbReference type="Pfam" id="PF00075">
    <property type="entry name" value="RNase_H"/>
    <property type="match status" value="1"/>
</dbReference>
<dbReference type="PROSITE" id="PS50879">
    <property type="entry name" value="RNASE_H_1"/>
    <property type="match status" value="1"/>
</dbReference>
<dbReference type="InterPro" id="IPR002156">
    <property type="entry name" value="RNaseH_domain"/>
</dbReference>
<keyword evidence="4" id="KW-0540">Nuclease</keyword>
<dbReference type="InterPro" id="IPR036397">
    <property type="entry name" value="RNaseH_sf"/>
</dbReference>